<dbReference type="GO" id="GO:0046983">
    <property type="term" value="F:protein dimerization activity"/>
    <property type="evidence" value="ECO:0007669"/>
    <property type="project" value="InterPro"/>
</dbReference>
<dbReference type="GeneID" id="25567223"/>
<feature type="region of interest" description="Disordered" evidence="2">
    <location>
        <begin position="257"/>
        <end position="396"/>
    </location>
</feature>
<dbReference type="PROSITE" id="PS50888">
    <property type="entry name" value="BHLH"/>
    <property type="match status" value="1"/>
</dbReference>
<feature type="region of interest" description="Disordered" evidence="2">
    <location>
        <begin position="414"/>
        <end position="482"/>
    </location>
</feature>
<accession>A0A0L0DKX9</accession>
<dbReference type="Gene3D" id="4.10.280.10">
    <property type="entry name" value="Helix-loop-helix DNA-binding domain"/>
    <property type="match status" value="1"/>
</dbReference>
<feature type="compositionally biased region" description="Low complexity" evidence="2">
    <location>
        <begin position="331"/>
        <end position="346"/>
    </location>
</feature>
<dbReference type="AlphaFoldDB" id="A0A0L0DKX9"/>
<feature type="region of interest" description="Disordered" evidence="2">
    <location>
        <begin position="65"/>
        <end position="147"/>
    </location>
</feature>
<dbReference type="GO" id="GO:0090575">
    <property type="term" value="C:RNA polymerase II transcription regulator complex"/>
    <property type="evidence" value="ECO:0007669"/>
    <property type="project" value="TreeGrafter"/>
</dbReference>
<feature type="domain" description="BHLH" evidence="3">
    <location>
        <begin position="136"/>
        <end position="193"/>
    </location>
</feature>
<dbReference type="GO" id="GO:0000981">
    <property type="term" value="F:DNA-binding transcription factor activity, RNA polymerase II-specific"/>
    <property type="evidence" value="ECO:0007669"/>
    <property type="project" value="TreeGrafter"/>
</dbReference>
<dbReference type="RefSeq" id="XP_013755228.1">
    <property type="nucleotide sequence ID" value="XM_013899774.1"/>
</dbReference>
<feature type="compositionally biased region" description="Low complexity" evidence="2">
    <location>
        <begin position="435"/>
        <end position="454"/>
    </location>
</feature>
<feature type="compositionally biased region" description="Polar residues" evidence="2">
    <location>
        <begin position="469"/>
        <end position="478"/>
    </location>
</feature>
<keyword evidence="1" id="KW-0238">DNA-binding</keyword>
<gene>
    <name evidence="4" type="ORF">AMSG_08555</name>
</gene>
<evidence type="ECO:0000313" key="4">
    <source>
        <dbReference type="EMBL" id="KNC52681.1"/>
    </source>
</evidence>
<feature type="compositionally biased region" description="Polar residues" evidence="2">
    <location>
        <begin position="373"/>
        <end position="396"/>
    </location>
</feature>
<dbReference type="GO" id="GO:0000977">
    <property type="term" value="F:RNA polymerase II transcription regulatory region sequence-specific DNA binding"/>
    <property type="evidence" value="ECO:0007669"/>
    <property type="project" value="TreeGrafter"/>
</dbReference>
<dbReference type="EMBL" id="GL349474">
    <property type="protein sequence ID" value="KNC52681.1"/>
    <property type="molecule type" value="Genomic_DNA"/>
</dbReference>
<proteinExistence type="predicted"/>
<sequence length="517" mass="54979">MASGARDMEVTPSGGSGMAGTRHPTQQQQVAMQHLHHMQQMQHALHQARVMQQAAASRGLSNGMVMPSLPLHPSLPVMAMSGSGGNDVGQQQGQPRTESEHSRPNSARERSPSRDGAGSGSGAGSRKGSVGDTPGEIKLAHRATEKKRRKLIKDTINQLRELVPAQPDDPNDKPRIKTKAEILLETVDYVRELQANVALLQSQVRMAEDNAARLFSTNSRFLNHIHAVQQENEKLRKLVQTVLDTNSIDKLREFVELGQPQPQPQRPAAASGLGGPAGEEPGPEPRPGVGHIGLSLMTRRASESSSVALSEGEFTPRKRKRRFESGEDVASSRSSSNHSPRTSPTPGSKPVTPVTETPPMAVEGAVPMPFGGQRQTHQARQVHSAASSPLSRSVPMASSATLINALTDSFNDPFSSILGPSRFDSRGVGSGVAGGQASRAPPTSHGAVGLSASHAHAHSRPHGSASRRPQSQDFSLSANDLPHSFDPETDALGYLNLGFDDLEVIGGADDFLVGDDL</sequence>
<dbReference type="SMART" id="SM00353">
    <property type="entry name" value="HLH"/>
    <property type="match status" value="1"/>
</dbReference>
<protein>
    <recommendedName>
        <fullName evidence="3">BHLH domain-containing protein</fullName>
    </recommendedName>
</protein>
<dbReference type="PANTHER" id="PTHR13935:SF106">
    <property type="entry name" value="ACHAETE-SCUTE COMPLEX PROTEIN T5-RELATED"/>
    <property type="match status" value="1"/>
</dbReference>
<dbReference type="PANTHER" id="PTHR13935">
    <property type="entry name" value="ACHAETE-SCUTE TRANSCRIPTION FACTOR-RELATED"/>
    <property type="match status" value="1"/>
</dbReference>
<evidence type="ECO:0000256" key="1">
    <source>
        <dbReference type="ARBA" id="ARBA00023125"/>
    </source>
</evidence>
<dbReference type="SUPFAM" id="SSF47459">
    <property type="entry name" value="HLH, helix-loop-helix DNA-binding domain"/>
    <property type="match status" value="1"/>
</dbReference>
<keyword evidence="5" id="KW-1185">Reference proteome</keyword>
<reference evidence="4 5" key="1">
    <citation type="submission" date="2010-05" db="EMBL/GenBank/DDBJ databases">
        <title>The Genome Sequence of Thecamonas trahens ATCC 50062.</title>
        <authorList>
            <consortium name="The Broad Institute Genome Sequencing Platform"/>
            <person name="Russ C."/>
            <person name="Cuomo C."/>
            <person name="Shea T."/>
            <person name="Young S.K."/>
            <person name="Zeng Q."/>
            <person name="Koehrsen M."/>
            <person name="Haas B."/>
            <person name="Borodovsky M."/>
            <person name="Guigo R."/>
            <person name="Alvarado L."/>
            <person name="Berlin A."/>
            <person name="Bochicchio J."/>
            <person name="Borenstein D."/>
            <person name="Chapman S."/>
            <person name="Chen Z."/>
            <person name="Freedman E."/>
            <person name="Gellesch M."/>
            <person name="Goldberg J."/>
            <person name="Griggs A."/>
            <person name="Gujja S."/>
            <person name="Heilman E."/>
            <person name="Heiman D."/>
            <person name="Hepburn T."/>
            <person name="Howarth C."/>
            <person name="Jen D."/>
            <person name="Larson L."/>
            <person name="Mehta T."/>
            <person name="Park D."/>
            <person name="Pearson M."/>
            <person name="Roberts A."/>
            <person name="Saif S."/>
            <person name="Shenoy N."/>
            <person name="Sisk P."/>
            <person name="Stolte C."/>
            <person name="Sykes S."/>
            <person name="Thomson T."/>
            <person name="Walk T."/>
            <person name="White J."/>
            <person name="Yandava C."/>
            <person name="Burger G."/>
            <person name="Gray M.W."/>
            <person name="Holland P.W.H."/>
            <person name="King N."/>
            <person name="Lang F.B.F."/>
            <person name="Roger A.J."/>
            <person name="Ruiz-Trillo I."/>
            <person name="Lander E."/>
            <person name="Nusbaum C."/>
        </authorList>
    </citation>
    <scope>NUCLEOTIDE SEQUENCE [LARGE SCALE GENOMIC DNA]</scope>
    <source>
        <strain evidence="4 5">ATCC 50062</strain>
    </source>
</reference>
<dbReference type="InterPro" id="IPR015660">
    <property type="entry name" value="MASH1/Ascl1a-like"/>
</dbReference>
<organism evidence="4 5">
    <name type="scientific">Thecamonas trahens ATCC 50062</name>
    <dbReference type="NCBI Taxonomy" id="461836"/>
    <lineage>
        <taxon>Eukaryota</taxon>
        <taxon>Apusozoa</taxon>
        <taxon>Apusomonadida</taxon>
        <taxon>Apusomonadidae</taxon>
        <taxon>Thecamonas</taxon>
    </lineage>
</organism>
<dbReference type="InterPro" id="IPR011598">
    <property type="entry name" value="bHLH_dom"/>
</dbReference>
<dbReference type="Proteomes" id="UP000054408">
    <property type="component" value="Unassembled WGS sequence"/>
</dbReference>
<evidence type="ECO:0000259" key="3">
    <source>
        <dbReference type="PROSITE" id="PS50888"/>
    </source>
</evidence>
<name>A0A0L0DKX9_THETB</name>
<dbReference type="Pfam" id="PF00010">
    <property type="entry name" value="HLH"/>
    <property type="match status" value="1"/>
</dbReference>
<dbReference type="InterPro" id="IPR036638">
    <property type="entry name" value="HLH_DNA-bd_sf"/>
</dbReference>
<evidence type="ECO:0000256" key="2">
    <source>
        <dbReference type="SAM" id="MobiDB-lite"/>
    </source>
</evidence>
<feature type="region of interest" description="Disordered" evidence="2">
    <location>
        <begin position="1"/>
        <end position="33"/>
    </location>
</feature>
<evidence type="ECO:0000313" key="5">
    <source>
        <dbReference type="Proteomes" id="UP000054408"/>
    </source>
</evidence>
<feature type="compositionally biased region" description="Basic and acidic residues" evidence="2">
    <location>
        <begin position="97"/>
        <end position="113"/>
    </location>
</feature>